<organism evidence="1 2">
    <name type="scientific">Paenibacillus gallinarum</name>
    <dbReference type="NCBI Taxonomy" id="2762232"/>
    <lineage>
        <taxon>Bacteria</taxon>
        <taxon>Bacillati</taxon>
        <taxon>Bacillota</taxon>
        <taxon>Bacilli</taxon>
        <taxon>Bacillales</taxon>
        <taxon>Paenibacillaceae</taxon>
        <taxon>Paenibacillus</taxon>
    </lineage>
</organism>
<evidence type="ECO:0000313" key="1">
    <source>
        <dbReference type="EMBL" id="MBD7968034.1"/>
    </source>
</evidence>
<evidence type="ECO:0000313" key="2">
    <source>
        <dbReference type="Proteomes" id="UP000608071"/>
    </source>
</evidence>
<protein>
    <recommendedName>
        <fullName evidence="3">DUF4825 domain-containing protein</fullName>
    </recommendedName>
</protein>
<sequence length="184" mass="21133">MKKRRVLPLVLVMSLGAVVLLSTFVTGQSAKWIAEESKEVLSANEQLTLTDKNLVDALHDLSLHTPISKVKWSENVLTLDLKATGNSIIPSDIYIDIASIASFSMERTNNVNQLMLRVLAEDEWAGKRHLLLSADIKRTEWNREALMKLREWKNWALPDELIQRFHMTETNLWREQFISSENGY</sequence>
<dbReference type="Proteomes" id="UP000608071">
    <property type="component" value="Unassembled WGS sequence"/>
</dbReference>
<reference evidence="1 2" key="1">
    <citation type="submission" date="2020-08" db="EMBL/GenBank/DDBJ databases">
        <title>A Genomic Blueprint of the Chicken Gut Microbiome.</title>
        <authorList>
            <person name="Gilroy R."/>
            <person name="Ravi A."/>
            <person name="Getino M."/>
            <person name="Pursley I."/>
            <person name="Horton D.L."/>
            <person name="Alikhan N.-F."/>
            <person name="Baker D."/>
            <person name="Gharbi K."/>
            <person name="Hall N."/>
            <person name="Watson M."/>
            <person name="Adriaenssens E.M."/>
            <person name="Foster-Nyarko E."/>
            <person name="Jarju S."/>
            <person name="Secka A."/>
            <person name="Antonio M."/>
            <person name="Oren A."/>
            <person name="Chaudhuri R."/>
            <person name="La Ragione R.M."/>
            <person name="Hildebrand F."/>
            <person name="Pallen M.J."/>
        </authorList>
    </citation>
    <scope>NUCLEOTIDE SEQUENCE [LARGE SCALE GENOMIC DNA]</scope>
    <source>
        <strain evidence="1 2">Sa2BVA9</strain>
    </source>
</reference>
<comment type="caution">
    <text evidence="1">The sequence shown here is derived from an EMBL/GenBank/DDBJ whole genome shotgun (WGS) entry which is preliminary data.</text>
</comment>
<dbReference type="EMBL" id="JACSQL010000002">
    <property type="protein sequence ID" value="MBD7968034.1"/>
    <property type="molecule type" value="Genomic_DNA"/>
</dbReference>
<keyword evidence="2" id="KW-1185">Reference proteome</keyword>
<evidence type="ECO:0008006" key="3">
    <source>
        <dbReference type="Google" id="ProtNLM"/>
    </source>
</evidence>
<gene>
    <name evidence="1" type="ORF">H9647_08155</name>
</gene>
<proteinExistence type="predicted"/>
<accession>A0ABR8SX05</accession>
<name>A0ABR8SX05_9BACL</name>
<dbReference type="RefSeq" id="WP_191799242.1">
    <property type="nucleotide sequence ID" value="NZ_JACSQL010000002.1"/>
</dbReference>